<sequence>MTDELELLKRDWQKKEFDVPKLSYEEIHKMIWKKSSSIVKWILIISILEFTVPHLLYLLPSMREGMEIYDKIGISKYLLILSGFTYLIAFYFIFQFYKRFKEISVLDNSKNLMKKIIKTRKTVKHYVIFSLSMIMVTIIMMVIGVYLNDNIILAFPELKDSLENISQEKLKITIMLSIGIFGIVLTLAMGGIYFLLYGLLLRKLKQNYSELRHLAV</sequence>
<organism evidence="2">
    <name type="scientific">marine sediment metagenome</name>
    <dbReference type="NCBI Taxonomy" id="412755"/>
    <lineage>
        <taxon>unclassified sequences</taxon>
        <taxon>metagenomes</taxon>
        <taxon>ecological metagenomes</taxon>
    </lineage>
</organism>
<evidence type="ECO:0000256" key="1">
    <source>
        <dbReference type="SAM" id="Phobius"/>
    </source>
</evidence>
<evidence type="ECO:0000313" key="2">
    <source>
        <dbReference type="EMBL" id="KKO00347.1"/>
    </source>
</evidence>
<keyword evidence="1" id="KW-1133">Transmembrane helix</keyword>
<keyword evidence="1" id="KW-0812">Transmembrane</keyword>
<feature type="transmembrane region" description="Helical" evidence="1">
    <location>
        <begin position="38"/>
        <end position="57"/>
    </location>
</feature>
<gene>
    <name evidence="2" type="ORF">LCGC14_0127650</name>
</gene>
<dbReference type="EMBL" id="LAZR01000041">
    <property type="protein sequence ID" value="KKO00347.1"/>
    <property type="molecule type" value="Genomic_DNA"/>
</dbReference>
<protein>
    <submittedName>
        <fullName evidence="2">Uncharacterized protein</fullName>
    </submittedName>
</protein>
<reference evidence="2" key="1">
    <citation type="journal article" date="2015" name="Nature">
        <title>Complex archaea that bridge the gap between prokaryotes and eukaryotes.</title>
        <authorList>
            <person name="Spang A."/>
            <person name="Saw J.H."/>
            <person name="Jorgensen S.L."/>
            <person name="Zaremba-Niedzwiedzka K."/>
            <person name="Martijn J."/>
            <person name="Lind A.E."/>
            <person name="van Eijk R."/>
            <person name="Schleper C."/>
            <person name="Guy L."/>
            <person name="Ettema T.J."/>
        </authorList>
    </citation>
    <scope>NUCLEOTIDE SEQUENCE</scope>
</reference>
<name>A0A0F9XLX6_9ZZZZ</name>
<comment type="caution">
    <text evidence="2">The sequence shown here is derived from an EMBL/GenBank/DDBJ whole genome shotgun (WGS) entry which is preliminary data.</text>
</comment>
<proteinExistence type="predicted"/>
<feature type="transmembrane region" description="Helical" evidence="1">
    <location>
        <begin position="77"/>
        <end position="94"/>
    </location>
</feature>
<keyword evidence="1" id="KW-0472">Membrane</keyword>
<accession>A0A0F9XLX6</accession>
<dbReference type="AlphaFoldDB" id="A0A0F9XLX6"/>
<feature type="transmembrane region" description="Helical" evidence="1">
    <location>
        <begin position="172"/>
        <end position="196"/>
    </location>
</feature>
<feature type="transmembrane region" description="Helical" evidence="1">
    <location>
        <begin position="123"/>
        <end position="147"/>
    </location>
</feature>